<evidence type="ECO:0000313" key="1">
    <source>
        <dbReference type="EMBL" id="CBI77530.1"/>
    </source>
</evidence>
<reference evidence="1" key="1">
    <citation type="journal article" date="2011" name="PLoS Genet.">
        <title>Parallel evolution of a type IV secretion system in radiating lineages of the host-restricted bacterial pathogen Bartonella.</title>
        <authorList>
            <person name="Engel P."/>
            <person name="Salzburger W."/>
            <person name="Liesch M."/>
            <person name="Chang C.C."/>
            <person name="Maruyama S."/>
            <person name="Lanz C."/>
            <person name="Calteau A."/>
            <person name="Lajus A."/>
            <person name="Medigue C."/>
            <person name="Schuster S.C."/>
            <person name="Dehio C."/>
        </authorList>
    </citation>
    <scope>NUCLEOTIDE SEQUENCE</scope>
    <source>
        <strain evidence="1">ATCC BAA-1498</strain>
    </source>
</reference>
<evidence type="ECO:0000313" key="2">
    <source>
        <dbReference type="EMBL" id="KEC54238.1"/>
    </source>
</evidence>
<protein>
    <recommendedName>
        <fullName evidence="4">Flagellar FliJ protein</fullName>
    </recommendedName>
</protein>
<dbReference type="Proteomes" id="UP000027336">
    <property type="component" value="Unassembled WGS sequence"/>
</dbReference>
<dbReference type="EMBL" id="AHPK01000018">
    <property type="protein sequence ID" value="KEC54238.1"/>
    <property type="molecule type" value="Genomic_DNA"/>
</dbReference>
<reference evidence="2 3" key="2">
    <citation type="submission" date="2012-04" db="EMBL/GenBank/DDBJ databases">
        <title>The Genome Sequence of Bartonella rochalimae BMGH.</title>
        <authorList>
            <consortium name="The Broad Institute Genome Sequencing Platform"/>
            <consortium name="The Broad Institute Genome Sequencing Center for Infectious Disease"/>
            <person name="Feldgarden M."/>
            <person name="Kirby J."/>
            <person name="Kosoy M."/>
            <person name="Birtles R."/>
            <person name="Probert W.S."/>
            <person name="Chiaraviglio L."/>
            <person name="Walker B."/>
            <person name="Young S.K."/>
            <person name="Zeng Q."/>
            <person name="Gargeya S."/>
            <person name="Fitzgerald M."/>
            <person name="Haas B."/>
            <person name="Abouelleil A."/>
            <person name="Alvarado L."/>
            <person name="Arachchi H.M."/>
            <person name="Berlin A.M."/>
            <person name="Chapman S.B."/>
            <person name="Goldberg J."/>
            <person name="Griggs A."/>
            <person name="Gujja S."/>
            <person name="Hansen M."/>
            <person name="Howarth C."/>
            <person name="Imamovic A."/>
            <person name="Larimer J."/>
            <person name="McCowen C."/>
            <person name="Montmayeur A."/>
            <person name="Murphy C."/>
            <person name="Neiman D."/>
            <person name="Pearson M."/>
            <person name="Priest M."/>
            <person name="Roberts A."/>
            <person name="Saif S."/>
            <person name="Shea T."/>
            <person name="Sisk P."/>
            <person name="Sykes S."/>
            <person name="Wortman J."/>
            <person name="Nusbaum C."/>
            <person name="Birren B."/>
        </authorList>
    </citation>
    <scope>NUCLEOTIDE SEQUENCE [LARGE SCALE GENOMIC DNA]</scope>
    <source>
        <strain evidence="2 3">ATCC BAA-1498</strain>
    </source>
</reference>
<accession>E6YKZ2</accession>
<organism evidence="1">
    <name type="scientific">Bartonella rochalimae ATCC BAA-1498</name>
    <dbReference type="NCBI Taxonomy" id="685782"/>
    <lineage>
        <taxon>Bacteria</taxon>
        <taxon>Pseudomonadati</taxon>
        <taxon>Pseudomonadota</taxon>
        <taxon>Alphaproteobacteria</taxon>
        <taxon>Hyphomicrobiales</taxon>
        <taxon>Bartonellaceae</taxon>
        <taxon>Bartonella</taxon>
    </lineage>
</organism>
<dbReference type="EMBL" id="FN645457">
    <property type="protein sequence ID" value="CBI77530.1"/>
    <property type="molecule type" value="Genomic_DNA"/>
</dbReference>
<dbReference type="HOGENOM" id="CLU_1955291_0_0_5"/>
<sequence>MAQKSKRYGRLLKVQSLVEAHHKAELEYMKGQLFSCQEETRELFSLMEKDSAFNFWNASFLAKRLHHNAKFEKNLQGKIAQQKQVVCEASSRSKRLEDKYKEIQSIEKQKQFSNMLEEYIINKIGKTSA</sequence>
<dbReference type="AlphaFoldDB" id="E6YKZ2"/>
<gene>
    <name evidence="1" type="ORF">BARRO_30111</name>
    <name evidence="2" type="ORF">O99_01119</name>
</gene>
<evidence type="ECO:0000313" key="3">
    <source>
        <dbReference type="Proteomes" id="UP000027336"/>
    </source>
</evidence>
<evidence type="ECO:0008006" key="4">
    <source>
        <dbReference type="Google" id="ProtNLM"/>
    </source>
</evidence>
<dbReference type="PATRIC" id="fig|685782.3.peg.1168"/>
<dbReference type="RefSeq" id="WP_035007112.1">
    <property type="nucleotide sequence ID" value="NZ_KL407338.1"/>
</dbReference>
<dbReference type="OrthoDB" id="7923840at2"/>
<name>E6YKZ2_9HYPH</name>
<proteinExistence type="predicted"/>
<keyword evidence="3" id="KW-1185">Reference proteome</keyword>
<dbReference type="eggNOG" id="ENOG50301KR">
    <property type="taxonomic scope" value="Bacteria"/>
</dbReference>